<dbReference type="PANTHER" id="PTHR11439:SF467">
    <property type="entry name" value="INTEGRASE CATALYTIC DOMAIN-CONTAINING PROTEIN"/>
    <property type="match status" value="1"/>
</dbReference>
<sequence>MKYIVGTMTVPKESDLAFEAWDAENSTVMACLLNSMQPEIGKLFLYLSTAKEMWKTPDLSITAYYNTLKVLWQELDHHQQFIMITVEDAATLAEKMERYQDLAPGKRIGSVKGREGLYYLNPKASKSNQAYVSKAAEEKEREIWLLHFRYGNLNFISIKTIFPDLFVNVDLSKFQCQICELSKNHQSIPNTIQEALAIPKWKDAMLMEMRALHKNETWEVVELPYGEKTQWDGHTQMQIEQDLSNKRPTTGYYTIVGGNLVTWRSREQVVAKSSAEAEYRAMAQGICEVLWIKTLLKELSFEPKEPMKIYCDNKVTINIAHNPIQHD</sequence>
<dbReference type="CDD" id="cd09272">
    <property type="entry name" value="RNase_HI_RT_Ty1"/>
    <property type="match status" value="1"/>
</dbReference>
<proteinExistence type="predicted"/>
<dbReference type="EMBL" id="AM483817">
    <property type="protein sequence ID" value="CAN73097.1"/>
    <property type="molecule type" value="Genomic_DNA"/>
</dbReference>
<feature type="domain" description="GAG-pre-integrase" evidence="1">
    <location>
        <begin position="116"/>
        <end position="183"/>
    </location>
</feature>
<dbReference type="InterPro" id="IPR025724">
    <property type="entry name" value="GAG-pre-integrase_dom"/>
</dbReference>
<dbReference type="AlphaFoldDB" id="A5C6A0"/>
<name>A5C6A0_VITVI</name>
<accession>A5C6A0</accession>
<dbReference type="Pfam" id="PF13976">
    <property type="entry name" value="gag_pre-integrs"/>
    <property type="match status" value="1"/>
</dbReference>
<gene>
    <name evidence="2" type="ORF">VITISV_020259</name>
</gene>
<dbReference type="PANTHER" id="PTHR11439">
    <property type="entry name" value="GAG-POL-RELATED RETROTRANSPOSON"/>
    <property type="match status" value="1"/>
</dbReference>
<evidence type="ECO:0000313" key="2">
    <source>
        <dbReference type="EMBL" id="CAN73097.1"/>
    </source>
</evidence>
<reference evidence="2" key="1">
    <citation type="journal article" date="2007" name="PLoS ONE">
        <title>The first genome sequence of an elite grapevine cultivar (Pinot noir Vitis vinifera L.): coping with a highly heterozygous genome.</title>
        <authorList>
            <person name="Velasco R."/>
            <person name="Zharkikh A."/>
            <person name="Troggio M."/>
            <person name="Cartwright D.A."/>
            <person name="Cestaro A."/>
            <person name="Pruss D."/>
            <person name="Pindo M."/>
            <person name="FitzGerald L.M."/>
            <person name="Vezzulli S."/>
            <person name="Reid J."/>
            <person name="Malacarne G."/>
            <person name="Iliev D."/>
            <person name="Coppola G."/>
            <person name="Wardell B."/>
            <person name="Micheletti D."/>
            <person name="Macalma T."/>
            <person name="Facci M."/>
            <person name="Mitchell J.T."/>
            <person name="Perazzolli M."/>
            <person name="Eldredge G."/>
            <person name="Gatto P."/>
            <person name="Oyzerski R."/>
            <person name="Moretto M."/>
            <person name="Gutin N."/>
            <person name="Stefanini M."/>
            <person name="Chen Y."/>
            <person name="Segala C."/>
            <person name="Davenport C."/>
            <person name="Dematte L."/>
            <person name="Mraz A."/>
            <person name="Battilana J."/>
            <person name="Stormo K."/>
            <person name="Costa F."/>
            <person name="Tao Q."/>
            <person name="Si-Ammour A."/>
            <person name="Harkins T."/>
            <person name="Lackey A."/>
            <person name="Perbost C."/>
            <person name="Taillon B."/>
            <person name="Stella A."/>
            <person name="Solovyev V."/>
            <person name="Fawcett J.A."/>
            <person name="Sterck L."/>
            <person name="Vandepoele K."/>
            <person name="Grando S.M."/>
            <person name="Toppo S."/>
            <person name="Moser C."/>
            <person name="Lanchbury J."/>
            <person name="Bogden R."/>
            <person name="Skolnick M."/>
            <person name="Sgaramella V."/>
            <person name="Bhatnagar S.K."/>
            <person name="Fontana P."/>
            <person name="Gutin A."/>
            <person name="Van de Peer Y."/>
            <person name="Salamini F."/>
            <person name="Viola R."/>
        </authorList>
    </citation>
    <scope>NUCLEOTIDE SEQUENCE</scope>
</reference>
<organism evidence="2">
    <name type="scientific">Vitis vinifera</name>
    <name type="common">Grape</name>
    <dbReference type="NCBI Taxonomy" id="29760"/>
    <lineage>
        <taxon>Eukaryota</taxon>
        <taxon>Viridiplantae</taxon>
        <taxon>Streptophyta</taxon>
        <taxon>Embryophyta</taxon>
        <taxon>Tracheophyta</taxon>
        <taxon>Spermatophyta</taxon>
        <taxon>Magnoliopsida</taxon>
        <taxon>eudicotyledons</taxon>
        <taxon>Gunneridae</taxon>
        <taxon>Pentapetalae</taxon>
        <taxon>rosids</taxon>
        <taxon>Vitales</taxon>
        <taxon>Vitaceae</taxon>
        <taxon>Viteae</taxon>
        <taxon>Vitis</taxon>
    </lineage>
</organism>
<evidence type="ECO:0000259" key="1">
    <source>
        <dbReference type="Pfam" id="PF13976"/>
    </source>
</evidence>
<protein>
    <recommendedName>
        <fullName evidence="1">GAG-pre-integrase domain-containing protein</fullName>
    </recommendedName>
</protein>